<gene>
    <name evidence="2" type="ORF">SPOG_04105</name>
</gene>
<keyword evidence="3" id="KW-1185">Reference proteome</keyword>
<dbReference type="EMBL" id="KE546988">
    <property type="protein sequence ID" value="EPY54212.1"/>
    <property type="molecule type" value="Genomic_DNA"/>
</dbReference>
<dbReference type="AlphaFoldDB" id="S9XAN3"/>
<keyword evidence="1" id="KW-1133">Transmembrane helix</keyword>
<evidence type="ECO:0000313" key="2">
    <source>
        <dbReference type="EMBL" id="EPY54212.1"/>
    </source>
</evidence>
<sequence length="371" mass="43381">MNELCNFCKDLTDATFGSGIKKNNGVFVTDRIITNVIISKELPTVTKMNHQALLLIVSASLCSVWVISKLASHRVLKALGFCRLIFESLIEDVETIVFLKFSSLEEAISCFEQHNQPNPMNNELRDRISLLRTIIFQIKSHVSMDYQKNTLISRICSGICYLLEYKRFKHSFKRLAKKSSIKAGCSFNLSQCEFHRLMAADETFNRNVRKTLKEIRRFVSEYAVKYLFILLFLRAMTFLAHKFSINVDSPSIVKLNLSQTLNRNVLLLIFFILCLQGKSCFRWFFTKITFADKSEFRDNSMINCEYSFPEKDYQHVEDKGTEFFNLEKRKENMKAFLESITRIRPKEKVRNDFSFEKISLRNYASDIENDY</sequence>
<name>S9XAN3_SCHCR</name>
<dbReference type="OMA" id="INCFEEH"/>
<reference evidence="2 3" key="1">
    <citation type="journal article" date="2011" name="Science">
        <title>Comparative functional genomics of the fission yeasts.</title>
        <authorList>
            <person name="Rhind N."/>
            <person name="Chen Z."/>
            <person name="Yassour M."/>
            <person name="Thompson D.A."/>
            <person name="Haas B.J."/>
            <person name="Habib N."/>
            <person name="Wapinski I."/>
            <person name="Roy S."/>
            <person name="Lin M.F."/>
            <person name="Heiman D.I."/>
            <person name="Young S.K."/>
            <person name="Furuya K."/>
            <person name="Guo Y."/>
            <person name="Pidoux A."/>
            <person name="Chen H.M."/>
            <person name="Robbertse B."/>
            <person name="Goldberg J.M."/>
            <person name="Aoki K."/>
            <person name="Bayne E.H."/>
            <person name="Berlin A.M."/>
            <person name="Desjardins C.A."/>
            <person name="Dobbs E."/>
            <person name="Dukaj L."/>
            <person name="Fan L."/>
            <person name="FitzGerald M.G."/>
            <person name="French C."/>
            <person name="Gujja S."/>
            <person name="Hansen K."/>
            <person name="Keifenheim D."/>
            <person name="Levin J.Z."/>
            <person name="Mosher R.A."/>
            <person name="Mueller C.A."/>
            <person name="Pfiffner J."/>
            <person name="Priest M."/>
            <person name="Russ C."/>
            <person name="Smialowska A."/>
            <person name="Swoboda P."/>
            <person name="Sykes S.M."/>
            <person name="Vaughn M."/>
            <person name="Vengrova S."/>
            <person name="Yoder R."/>
            <person name="Zeng Q."/>
            <person name="Allshire R."/>
            <person name="Baulcombe D."/>
            <person name="Birren B.W."/>
            <person name="Brown W."/>
            <person name="Ekwall K."/>
            <person name="Kellis M."/>
            <person name="Leatherwood J."/>
            <person name="Levin H."/>
            <person name="Margalit H."/>
            <person name="Martienssen R."/>
            <person name="Nieduszynski C.A."/>
            <person name="Spatafora J.W."/>
            <person name="Friedman N."/>
            <person name="Dalgaard J.Z."/>
            <person name="Baumann P."/>
            <person name="Niki H."/>
            <person name="Regev A."/>
            <person name="Nusbaum C."/>
        </authorList>
    </citation>
    <scope>NUCLEOTIDE SEQUENCE [LARGE SCALE GENOMIC DNA]</scope>
    <source>
        <strain evidence="3">OY26 / ATCC MYA-4695 / CBS 11777 / NBRC 106824 / NRRL Y48691</strain>
    </source>
</reference>
<organism evidence="2 3">
    <name type="scientific">Schizosaccharomyces cryophilus (strain OY26 / ATCC MYA-4695 / CBS 11777 / NBRC 106824 / NRRL Y48691)</name>
    <name type="common">Fission yeast</name>
    <dbReference type="NCBI Taxonomy" id="653667"/>
    <lineage>
        <taxon>Eukaryota</taxon>
        <taxon>Fungi</taxon>
        <taxon>Dikarya</taxon>
        <taxon>Ascomycota</taxon>
        <taxon>Taphrinomycotina</taxon>
        <taxon>Schizosaccharomycetes</taxon>
        <taxon>Schizosaccharomycetales</taxon>
        <taxon>Schizosaccharomycetaceae</taxon>
        <taxon>Schizosaccharomyces</taxon>
    </lineage>
</organism>
<protein>
    <submittedName>
        <fullName evidence="2">Uncharacterized protein</fullName>
    </submittedName>
</protein>
<accession>S9XAN3</accession>
<dbReference type="OrthoDB" id="5385688at2759"/>
<dbReference type="RefSeq" id="XP_013021821.1">
    <property type="nucleotide sequence ID" value="XM_013166367.1"/>
</dbReference>
<dbReference type="GeneID" id="25038419"/>
<evidence type="ECO:0000256" key="1">
    <source>
        <dbReference type="SAM" id="Phobius"/>
    </source>
</evidence>
<keyword evidence="1" id="KW-0812">Transmembrane</keyword>
<keyword evidence="1" id="KW-0472">Membrane</keyword>
<feature type="transmembrane region" description="Helical" evidence="1">
    <location>
        <begin position="226"/>
        <end position="245"/>
    </location>
</feature>
<dbReference type="HOGENOM" id="CLU_860953_0_0_1"/>
<evidence type="ECO:0000313" key="3">
    <source>
        <dbReference type="Proteomes" id="UP000015464"/>
    </source>
</evidence>
<proteinExistence type="predicted"/>
<dbReference type="Proteomes" id="UP000015464">
    <property type="component" value="Unassembled WGS sequence"/>
</dbReference>
<feature type="transmembrane region" description="Helical" evidence="1">
    <location>
        <begin position="265"/>
        <end position="285"/>
    </location>
</feature>